<dbReference type="SMR" id="A0A0G8BEU9"/>
<keyword evidence="13" id="KW-0966">Cell projection</keyword>
<sequence length="136" mass="14702">MYNRSGTQAYAQVSLESGAMSASPHQLIVMLFDGALSALLRARILMNQGDIAGKGMALSKAINIIDNGLKSGLDPQQGGEIAENLAALYDYMKRRLMQANLHNDEAAIAEVVKLLENIADAWRQIGPNYQPSQDAV</sequence>
<dbReference type="GeneID" id="64307768"/>
<evidence type="ECO:0000256" key="7">
    <source>
        <dbReference type="PIRNR" id="PIRNR039090"/>
    </source>
</evidence>
<dbReference type="EMBL" id="SPSG01001854">
    <property type="protein sequence ID" value="TFU98291.1"/>
    <property type="molecule type" value="Genomic_DNA"/>
</dbReference>
<dbReference type="EMBL" id="VOUQ01000002">
    <property type="protein sequence ID" value="TXE36801.1"/>
    <property type="molecule type" value="Genomic_DNA"/>
</dbReference>
<dbReference type="GeneID" id="93697434"/>
<dbReference type="EMBL" id="WNKC01000002">
    <property type="protein sequence ID" value="MVF04124.1"/>
    <property type="molecule type" value="Genomic_DNA"/>
</dbReference>
<reference evidence="11 15" key="2">
    <citation type="submission" date="2018-06" db="EMBL/GenBank/DDBJ databases">
        <authorList>
            <consortium name="Pathogen Informatics"/>
            <person name="Doyle S."/>
        </authorList>
    </citation>
    <scope>NUCLEOTIDE SEQUENCE [LARGE SCALE GENOMIC DNA]</scope>
    <source>
        <strain evidence="11 15">NCTC10211</strain>
    </source>
</reference>
<evidence type="ECO:0000256" key="3">
    <source>
        <dbReference type="ARBA" id="ARBA00022490"/>
    </source>
</evidence>
<dbReference type="CDD" id="cd16098">
    <property type="entry name" value="FliS"/>
    <property type="match status" value="1"/>
</dbReference>
<dbReference type="Pfam" id="PF02561">
    <property type="entry name" value="FliS"/>
    <property type="match status" value="1"/>
</dbReference>
<evidence type="ECO:0000256" key="6">
    <source>
        <dbReference type="ARBA" id="ARBA00069985"/>
    </source>
</evidence>
<dbReference type="FunFam" id="1.20.120.340:FF:000001">
    <property type="entry name" value="Flagellar secretion chaperone FliS"/>
    <property type="match status" value="1"/>
</dbReference>
<dbReference type="Gene3D" id="1.20.120.340">
    <property type="entry name" value="Flagellar protein FliS"/>
    <property type="match status" value="1"/>
</dbReference>
<comment type="similarity">
    <text evidence="2 7">Belongs to the FliS family.</text>
</comment>
<evidence type="ECO:0000256" key="1">
    <source>
        <dbReference type="ARBA" id="ARBA00004514"/>
    </source>
</evidence>
<dbReference type="AlphaFoldDB" id="A0A0G8BEU9"/>
<accession>A0A3E2EJ07</accession>
<evidence type="ECO:0000313" key="8">
    <source>
        <dbReference type="EMBL" id="MEX3186565.1"/>
    </source>
</evidence>
<evidence type="ECO:0000313" key="12">
    <source>
        <dbReference type="EMBL" id="TFU98291.1"/>
    </source>
</evidence>
<reference evidence="8 14" key="6">
    <citation type="submission" date="2024-07" db="EMBL/GenBank/DDBJ databases">
        <title>Making a pathogen? Evaluating the impact of protist predation on the evolution of virulence in Serratia marcescens.</title>
        <authorList>
            <person name="Hopkins H."/>
            <person name="Lopezguerra C."/>
            <person name="Lau M.-J."/>
        </authorList>
    </citation>
    <scope>NUCLEOTIDE SEQUENCE [LARGE SCALE GENOMIC DNA]</scope>
    <source>
        <strain evidence="8 14">KZ19</strain>
    </source>
</reference>
<reference evidence="10" key="1">
    <citation type="submission" date="2018-01" db="EMBL/GenBank/DDBJ databases">
        <title>The opportunistic pathogen Serratia marcescens is an overlooked threat to honeybees.</title>
        <authorList>
            <person name="Raymann K."/>
            <person name="Shaffer Z."/>
            <person name="Coon K."/>
            <person name="Salisbury S."/>
            <person name="Moran N.A."/>
        </authorList>
    </citation>
    <scope>NUCLEOTIDE SEQUENCE [LARGE SCALE GENOMIC DNA]</scope>
    <source>
        <strain evidence="10">KZ19</strain>
    </source>
</reference>
<dbReference type="OrthoDB" id="9792010at2"/>
<evidence type="ECO:0000313" key="13">
    <source>
        <dbReference type="EMBL" id="TXE36801.1"/>
    </source>
</evidence>
<keyword evidence="3 7" id="KW-0963">Cytoplasm</keyword>
<protein>
    <recommendedName>
        <fullName evidence="6 7">Flagellar secretion chaperone FliS</fullName>
    </recommendedName>
</protein>
<evidence type="ECO:0000313" key="10">
    <source>
        <dbReference type="EMBL" id="POP18872.1"/>
    </source>
</evidence>
<dbReference type="NCBIfam" id="TIGR00208">
    <property type="entry name" value="fliS"/>
    <property type="match status" value="1"/>
</dbReference>
<keyword evidence="13" id="KW-0282">Flagellum</keyword>
<dbReference type="STRING" id="273526.SMDB11_2188"/>
<evidence type="ECO:0000313" key="14">
    <source>
        <dbReference type="Proteomes" id="UP000237365"/>
    </source>
</evidence>
<dbReference type="InterPro" id="IPR003713">
    <property type="entry name" value="FliS"/>
</dbReference>
<reference evidence="8 14" key="7">
    <citation type="submission" date="2024-07" db="EMBL/GenBank/DDBJ databases">
        <authorList>
            <person name="Raymann K."/>
        </authorList>
    </citation>
    <scope>NUCLEOTIDE SEQUENCE [LARGE SCALE GENOMIC DNA]</scope>
    <source>
        <strain evidence="8 14">KZ19</strain>
    </source>
</reference>
<dbReference type="PANTHER" id="PTHR34773:SF1">
    <property type="entry name" value="FLAGELLAR SECRETION CHAPERONE FLIS"/>
    <property type="match status" value="1"/>
</dbReference>
<dbReference type="Proteomes" id="UP000443014">
    <property type="component" value="Unassembled WGS sequence"/>
</dbReference>
<gene>
    <name evidence="13" type="primary">fliS</name>
    <name evidence="8" type="ORF">C3R40_008050</name>
    <name evidence="10" type="ORF">C3R40_02875</name>
    <name evidence="12" type="ORF">E0L31_14370</name>
    <name evidence="13" type="ORF">FOT62_07455</name>
    <name evidence="9" type="ORF">GMA22_12785</name>
    <name evidence="11" type="ORF">NCTC10211_03345</name>
</gene>
<evidence type="ECO:0000313" key="18">
    <source>
        <dbReference type="Proteomes" id="UP000443014"/>
    </source>
</evidence>
<dbReference type="PIRSF" id="PIRSF039090">
    <property type="entry name" value="Flis"/>
    <property type="match status" value="1"/>
</dbReference>
<dbReference type="EMBL" id="PQGI01000001">
    <property type="protein sequence ID" value="POP18872.1"/>
    <property type="molecule type" value="Genomic_DNA"/>
</dbReference>
<reference evidence="13 17" key="4">
    <citation type="submission" date="2019-07" db="EMBL/GenBank/DDBJ databases">
        <title>Serratia strains were isolated from fresh produce.</title>
        <authorList>
            <person name="Cho G.-S."/>
            <person name="Stein M."/>
            <person name="Lee W."/>
            <person name="Suh S.H."/>
            <person name="Franz C.M.A.P."/>
        </authorList>
    </citation>
    <scope>NUCLEOTIDE SEQUENCE [LARGE SCALE GENOMIC DNA]</scope>
    <source>
        <strain evidence="13 17">S16</strain>
    </source>
</reference>
<name>A0A0G8BEU9_SERMA</name>
<dbReference type="SUPFAM" id="SSF101116">
    <property type="entry name" value="Flagellar export chaperone FliS"/>
    <property type="match status" value="1"/>
</dbReference>
<dbReference type="Proteomes" id="UP000321126">
    <property type="component" value="Unassembled WGS sequence"/>
</dbReference>
<dbReference type="EMBL" id="PQGI02000001">
    <property type="protein sequence ID" value="MEX3186565.1"/>
    <property type="molecule type" value="Genomic_DNA"/>
</dbReference>
<evidence type="ECO:0000313" key="15">
    <source>
        <dbReference type="Proteomes" id="UP000254765"/>
    </source>
</evidence>
<evidence type="ECO:0000256" key="5">
    <source>
        <dbReference type="ARBA" id="ARBA00023186"/>
    </source>
</evidence>
<comment type="subcellular location">
    <subcellularLocation>
        <location evidence="1 7">Cytoplasm</location>
        <location evidence="1 7">Cytosol</location>
    </subcellularLocation>
</comment>
<dbReference type="GO" id="GO:0071973">
    <property type="term" value="P:bacterial-type flagellum-dependent cell motility"/>
    <property type="evidence" value="ECO:0007669"/>
    <property type="project" value="TreeGrafter"/>
</dbReference>
<keyword evidence="5" id="KW-0143">Chaperone</keyword>
<evidence type="ECO:0000313" key="11">
    <source>
        <dbReference type="EMBL" id="SUI56950.1"/>
    </source>
</evidence>
<evidence type="ECO:0000256" key="2">
    <source>
        <dbReference type="ARBA" id="ARBA00008787"/>
    </source>
</evidence>
<dbReference type="EMBL" id="UGYK01000002">
    <property type="protein sequence ID" value="SUI56950.1"/>
    <property type="molecule type" value="Genomic_DNA"/>
</dbReference>
<organism evidence="13 17">
    <name type="scientific">Serratia marcescens</name>
    <dbReference type="NCBI Taxonomy" id="615"/>
    <lineage>
        <taxon>Bacteria</taxon>
        <taxon>Pseudomonadati</taxon>
        <taxon>Pseudomonadota</taxon>
        <taxon>Gammaproteobacteria</taxon>
        <taxon>Enterobacterales</taxon>
        <taxon>Yersiniaceae</taxon>
        <taxon>Serratia</taxon>
    </lineage>
</organism>
<dbReference type="Proteomes" id="UP000254765">
    <property type="component" value="Unassembled WGS sequence"/>
</dbReference>
<reference evidence="12 16" key="3">
    <citation type="submission" date="2019-03" db="EMBL/GenBank/DDBJ databases">
        <title>Serratia marcescens strain N2 draft genome.</title>
        <authorList>
            <person name="Yassin A."/>
            <person name="El-Kenawy N."/>
            <person name="Youssef N.H."/>
        </authorList>
    </citation>
    <scope>NUCLEOTIDE SEQUENCE [LARGE SCALE GENOMIC DNA]</scope>
    <source>
        <strain evidence="12 16">N2</strain>
    </source>
</reference>
<dbReference type="GO" id="GO:0044780">
    <property type="term" value="P:bacterial-type flagellum assembly"/>
    <property type="evidence" value="ECO:0007669"/>
    <property type="project" value="InterPro"/>
</dbReference>
<evidence type="ECO:0000256" key="4">
    <source>
        <dbReference type="ARBA" id="ARBA00022795"/>
    </source>
</evidence>
<dbReference type="RefSeq" id="WP_004934758.1">
    <property type="nucleotide sequence ID" value="NZ_ABLCUZ020000001.1"/>
</dbReference>
<evidence type="ECO:0000313" key="9">
    <source>
        <dbReference type="EMBL" id="MVF04124.1"/>
    </source>
</evidence>
<keyword evidence="13" id="KW-0969">Cilium</keyword>
<dbReference type="GO" id="GO:0005829">
    <property type="term" value="C:cytosol"/>
    <property type="evidence" value="ECO:0007669"/>
    <property type="project" value="UniProtKB-SubCell"/>
</dbReference>
<proteinExistence type="inferred from homology"/>
<dbReference type="PANTHER" id="PTHR34773">
    <property type="entry name" value="FLAGELLAR SECRETION CHAPERONE FLIS"/>
    <property type="match status" value="1"/>
</dbReference>
<dbReference type="Proteomes" id="UP000237365">
    <property type="component" value="Unassembled WGS sequence"/>
</dbReference>
<dbReference type="InterPro" id="IPR036584">
    <property type="entry name" value="FliS_sf"/>
</dbReference>
<accession>A0A0G8BEU9</accession>
<evidence type="ECO:0000313" key="17">
    <source>
        <dbReference type="Proteomes" id="UP000321126"/>
    </source>
</evidence>
<evidence type="ECO:0000313" key="16">
    <source>
        <dbReference type="Proteomes" id="UP000298510"/>
    </source>
</evidence>
<keyword evidence="4 7" id="KW-1005">Bacterial flagellum biogenesis</keyword>
<reference evidence="9 18" key="5">
    <citation type="submission" date="2019-11" db="EMBL/GenBank/DDBJ databases">
        <title>Whole genome sequence of a plant growth promoting strain Serratia marcescens BTL07 isolated from the rhizoplane of Chili (Capsicum annuum).</title>
        <authorList>
            <person name="Dutta S."/>
            <person name="Khatun A."/>
            <person name="Gupta D.R."/>
            <person name="Surovy M.Z."/>
            <person name="Rahman M.M."/>
            <person name="Mahmud N.U."/>
            <person name="Emes R."/>
            <person name="Warry A."/>
            <person name="West H."/>
            <person name="Clarke M.L."/>
            <person name="Islam M.T."/>
        </authorList>
    </citation>
    <scope>NUCLEOTIDE SEQUENCE [LARGE SCALE GENOMIC DNA]</scope>
    <source>
        <strain evidence="9 18">BTL07</strain>
    </source>
</reference>